<dbReference type="STRING" id="1437059.A6A05_01900"/>
<comment type="caution">
    <text evidence="3">The sequence shown here is derived from an EMBL/GenBank/DDBJ whole genome shotgun (WGS) entry which is preliminary data.</text>
</comment>
<accession>A0A178MMJ8</accession>
<dbReference type="SUPFAM" id="SSF69786">
    <property type="entry name" value="YggU-like"/>
    <property type="match status" value="1"/>
</dbReference>
<dbReference type="Pfam" id="PF02594">
    <property type="entry name" value="DUF167"/>
    <property type="match status" value="1"/>
</dbReference>
<evidence type="ECO:0000256" key="2">
    <source>
        <dbReference type="HAMAP-Rule" id="MF_00634"/>
    </source>
</evidence>
<dbReference type="HAMAP" id="MF_00634">
    <property type="entry name" value="UPF0235"/>
    <property type="match status" value="1"/>
</dbReference>
<name>A0A178MMJ8_9PROT</name>
<keyword evidence="4" id="KW-1185">Reference proteome</keyword>
<dbReference type="AlphaFoldDB" id="A0A178MMJ8"/>
<dbReference type="NCBIfam" id="TIGR00251">
    <property type="entry name" value="DUF167 family protein"/>
    <property type="match status" value="1"/>
</dbReference>
<dbReference type="GO" id="GO:0005737">
    <property type="term" value="C:cytoplasm"/>
    <property type="evidence" value="ECO:0007669"/>
    <property type="project" value="TreeGrafter"/>
</dbReference>
<dbReference type="Proteomes" id="UP000078543">
    <property type="component" value="Unassembled WGS sequence"/>
</dbReference>
<comment type="similarity">
    <text evidence="1 2">Belongs to the UPF0235 family.</text>
</comment>
<protein>
    <recommendedName>
        <fullName evidence="2">UPF0235 protein A6A05_01900</fullName>
    </recommendedName>
</protein>
<reference evidence="3 4" key="1">
    <citation type="submission" date="2016-04" db="EMBL/GenBank/DDBJ databases">
        <title>Draft genome sequence of freshwater magnetotactic bacteria Magnetospirillum marisnigri SP-1 and Magnetospirillum moscoviense BB-1.</title>
        <authorList>
            <person name="Koziaeva V."/>
            <person name="Dziuba M.V."/>
            <person name="Ivanov T.M."/>
            <person name="Kuznetsov B."/>
            <person name="Grouzdev D.S."/>
        </authorList>
    </citation>
    <scope>NUCLEOTIDE SEQUENCE [LARGE SCALE GENOMIC DNA]</scope>
    <source>
        <strain evidence="3 4">BB-1</strain>
    </source>
</reference>
<proteinExistence type="inferred from homology"/>
<gene>
    <name evidence="3" type="ORF">A6A05_01900</name>
</gene>
<dbReference type="RefSeq" id="WP_068500631.1">
    <property type="nucleotide sequence ID" value="NZ_LWQU01000141.1"/>
</dbReference>
<evidence type="ECO:0000256" key="1">
    <source>
        <dbReference type="ARBA" id="ARBA00010364"/>
    </source>
</evidence>
<sequence length="117" mass="12388">MTGGPVTKVDATGGPVTVVAGGVRVAIRLTPKASRDRVEQVVADACGNQALKATVTAVPEDGKANQALLKMLSKEWKVPKSTMEIVQGATDRRKVVFISGDAAELADRLDQWMAKRS</sequence>
<dbReference type="SMART" id="SM01152">
    <property type="entry name" value="DUF167"/>
    <property type="match status" value="1"/>
</dbReference>
<evidence type="ECO:0000313" key="3">
    <source>
        <dbReference type="EMBL" id="OAN49990.1"/>
    </source>
</evidence>
<dbReference type="EMBL" id="LWQU01000141">
    <property type="protein sequence ID" value="OAN49990.1"/>
    <property type="molecule type" value="Genomic_DNA"/>
</dbReference>
<dbReference type="PANTHER" id="PTHR13420">
    <property type="entry name" value="UPF0235 PROTEIN C15ORF40"/>
    <property type="match status" value="1"/>
</dbReference>
<organism evidence="3 4">
    <name type="scientific">Magnetospirillum moscoviense</name>
    <dbReference type="NCBI Taxonomy" id="1437059"/>
    <lineage>
        <taxon>Bacteria</taxon>
        <taxon>Pseudomonadati</taxon>
        <taxon>Pseudomonadota</taxon>
        <taxon>Alphaproteobacteria</taxon>
        <taxon>Rhodospirillales</taxon>
        <taxon>Rhodospirillaceae</taxon>
        <taxon>Magnetospirillum</taxon>
    </lineage>
</organism>
<dbReference type="InterPro" id="IPR003746">
    <property type="entry name" value="DUF167"/>
</dbReference>
<evidence type="ECO:0000313" key="4">
    <source>
        <dbReference type="Proteomes" id="UP000078543"/>
    </source>
</evidence>
<dbReference type="Gene3D" id="3.30.1200.10">
    <property type="entry name" value="YggU-like"/>
    <property type="match status" value="1"/>
</dbReference>
<dbReference type="InterPro" id="IPR036591">
    <property type="entry name" value="YggU-like_sf"/>
</dbReference>
<dbReference type="PANTHER" id="PTHR13420:SF7">
    <property type="entry name" value="UPF0235 PROTEIN C15ORF40"/>
    <property type="match status" value="1"/>
</dbReference>